<evidence type="ECO:0000256" key="3">
    <source>
        <dbReference type="ARBA" id="ARBA00022989"/>
    </source>
</evidence>
<proteinExistence type="predicted"/>
<feature type="transmembrane region" description="Helical" evidence="5">
    <location>
        <begin position="375"/>
        <end position="396"/>
    </location>
</feature>
<accession>A0AA49GTM2</accession>
<dbReference type="GO" id="GO:0005886">
    <property type="term" value="C:plasma membrane"/>
    <property type="evidence" value="ECO:0007669"/>
    <property type="project" value="InterPro"/>
</dbReference>
<evidence type="ECO:0000256" key="1">
    <source>
        <dbReference type="ARBA" id="ARBA00004141"/>
    </source>
</evidence>
<dbReference type="InterPro" id="IPR004712">
    <property type="entry name" value="Na+/H+_antiporter_fungi"/>
</dbReference>
<protein>
    <submittedName>
        <fullName evidence="7">Cation:proton antiporter</fullName>
    </submittedName>
</protein>
<dbReference type="PANTHER" id="PTHR31382">
    <property type="entry name" value="NA(+)/H(+) ANTIPORTER"/>
    <property type="match status" value="1"/>
</dbReference>
<feature type="transmembrane region" description="Helical" evidence="5">
    <location>
        <begin position="30"/>
        <end position="48"/>
    </location>
</feature>
<evidence type="ECO:0000256" key="5">
    <source>
        <dbReference type="SAM" id="Phobius"/>
    </source>
</evidence>
<name>A0AA49GTM2_9BACT</name>
<dbReference type="InterPro" id="IPR038770">
    <property type="entry name" value="Na+/solute_symporter_sf"/>
</dbReference>
<reference evidence="7" key="2">
    <citation type="journal article" date="2024" name="Antonie Van Leeuwenhoek">
        <title>Roseihalotalea indica gen. nov., sp. nov., a halophilic Bacteroidetes from mesopelagic Southwest Indian Ocean with higher carbohydrate metabolic potential.</title>
        <authorList>
            <person name="Chen B."/>
            <person name="Zhang M."/>
            <person name="Lin D."/>
            <person name="Ye J."/>
            <person name="Tang K."/>
        </authorList>
    </citation>
    <scope>NUCLEOTIDE SEQUENCE</scope>
    <source>
        <strain evidence="7">TK19036</strain>
    </source>
</reference>
<dbReference type="Gene3D" id="1.20.1530.20">
    <property type="match status" value="1"/>
</dbReference>
<organism evidence="7">
    <name type="scientific">Roseihalotalea indica</name>
    <dbReference type="NCBI Taxonomy" id="2867963"/>
    <lineage>
        <taxon>Bacteria</taxon>
        <taxon>Pseudomonadati</taxon>
        <taxon>Bacteroidota</taxon>
        <taxon>Cytophagia</taxon>
        <taxon>Cytophagales</taxon>
        <taxon>Catalimonadaceae</taxon>
        <taxon>Roseihalotalea</taxon>
    </lineage>
</organism>
<feature type="transmembrane region" description="Helical" evidence="5">
    <location>
        <begin position="192"/>
        <end position="213"/>
    </location>
</feature>
<evidence type="ECO:0000256" key="2">
    <source>
        <dbReference type="ARBA" id="ARBA00022692"/>
    </source>
</evidence>
<keyword evidence="3 5" id="KW-1133">Transmembrane helix</keyword>
<evidence type="ECO:0000259" key="6">
    <source>
        <dbReference type="Pfam" id="PF00999"/>
    </source>
</evidence>
<dbReference type="GO" id="GO:0015385">
    <property type="term" value="F:sodium:proton antiporter activity"/>
    <property type="evidence" value="ECO:0007669"/>
    <property type="project" value="InterPro"/>
</dbReference>
<dbReference type="GO" id="GO:0120029">
    <property type="term" value="P:proton export across plasma membrane"/>
    <property type="evidence" value="ECO:0007669"/>
    <property type="project" value="InterPro"/>
</dbReference>
<feature type="transmembrane region" description="Helical" evidence="5">
    <location>
        <begin position="123"/>
        <end position="148"/>
    </location>
</feature>
<dbReference type="GO" id="GO:0036376">
    <property type="term" value="P:sodium ion export across plasma membrane"/>
    <property type="evidence" value="ECO:0007669"/>
    <property type="project" value="InterPro"/>
</dbReference>
<sequence length="418" mass="46429">MEDLNITISVISFILLVLGSVFARIHQWPLSEPLIAVGAGVLLGPFVLDVLDMDDWGEKPQIMLIATRFTIAMALMSTALRLPPLSLLKHRRNQIITVVGGMLTMWFHSTVIFWLLFSIDFPLAALAGAIITPTDPVIASSIVSGNFAKKHLSEKIRNTLSFESGANDGLAFPLVMLPLLLLMGKEQPWQEWILHSFLWETVGGIGLGMLVGYGAGKMTNAAYQKNLMTEKSLLASSLALSFLIIGSFQLINVNSIIGVFAAGLVFNRFISNKYDLKDEKIQETMERIFVIPIFFLFGLIVPFDLWAEQGWILLVLVVLILVFRRPPSFLVMKPLLKGFDWTDIAVVGWLGPIGVTSMFYVFYTQERLENEFLWTVASAIIFGSTLIHGITASATAKWYKRQRPTTGENEGGDDEGVI</sequence>
<dbReference type="GO" id="GO:0042391">
    <property type="term" value="P:regulation of membrane potential"/>
    <property type="evidence" value="ECO:0007669"/>
    <property type="project" value="InterPro"/>
</dbReference>
<feature type="transmembrane region" description="Helical" evidence="5">
    <location>
        <begin position="60"/>
        <end position="83"/>
    </location>
</feature>
<evidence type="ECO:0000256" key="4">
    <source>
        <dbReference type="ARBA" id="ARBA00023136"/>
    </source>
</evidence>
<dbReference type="AlphaFoldDB" id="A0AA49GTM2"/>
<comment type="subcellular location">
    <subcellularLocation>
        <location evidence="1">Membrane</location>
        <topology evidence="1">Multi-pass membrane protein</topology>
    </subcellularLocation>
</comment>
<dbReference type="InterPro" id="IPR006153">
    <property type="entry name" value="Cation/H_exchanger_TM"/>
</dbReference>
<feature type="transmembrane region" description="Helical" evidence="5">
    <location>
        <begin position="311"/>
        <end position="332"/>
    </location>
</feature>
<dbReference type="EMBL" id="CP120682">
    <property type="protein sequence ID" value="WKN38880.1"/>
    <property type="molecule type" value="Genomic_DNA"/>
</dbReference>
<keyword evidence="2 5" id="KW-0812">Transmembrane</keyword>
<reference evidence="7" key="1">
    <citation type="journal article" date="2023" name="Comput. Struct. Biotechnol. J.">
        <title>Discovery of a novel marine Bacteroidetes with a rich repertoire of carbohydrate-active enzymes.</title>
        <authorList>
            <person name="Chen B."/>
            <person name="Liu G."/>
            <person name="Chen Q."/>
            <person name="Wang H."/>
            <person name="Liu L."/>
            <person name="Tang K."/>
        </authorList>
    </citation>
    <scope>NUCLEOTIDE SEQUENCE</scope>
    <source>
        <strain evidence="7">TK19036</strain>
    </source>
</reference>
<feature type="transmembrane region" description="Helical" evidence="5">
    <location>
        <begin position="6"/>
        <end position="23"/>
    </location>
</feature>
<feature type="transmembrane region" description="Helical" evidence="5">
    <location>
        <begin position="344"/>
        <end position="363"/>
    </location>
</feature>
<feature type="transmembrane region" description="Helical" evidence="5">
    <location>
        <begin position="95"/>
        <end position="117"/>
    </location>
</feature>
<feature type="transmembrane region" description="Helical" evidence="5">
    <location>
        <begin position="288"/>
        <end position="305"/>
    </location>
</feature>
<evidence type="ECO:0000313" key="7">
    <source>
        <dbReference type="EMBL" id="WKN38880.1"/>
    </source>
</evidence>
<dbReference type="PANTHER" id="PTHR31382:SF1">
    <property type="entry name" value="SODIUM ION_PROTON EXCHANGER (EUROFUNG)"/>
    <property type="match status" value="1"/>
</dbReference>
<gene>
    <name evidence="7" type="ORF">K4G66_09210</name>
</gene>
<feature type="domain" description="Cation/H+ exchanger transmembrane" evidence="6">
    <location>
        <begin position="15"/>
        <end position="398"/>
    </location>
</feature>
<dbReference type="Pfam" id="PF00999">
    <property type="entry name" value="Na_H_Exchanger"/>
    <property type="match status" value="1"/>
</dbReference>
<keyword evidence="4 5" id="KW-0472">Membrane</keyword>